<keyword evidence="1" id="KW-1133">Transmembrane helix</keyword>
<evidence type="ECO:0000313" key="3">
    <source>
        <dbReference type="Proteomes" id="UP000198625"/>
    </source>
</evidence>
<evidence type="ECO:0000256" key="1">
    <source>
        <dbReference type="SAM" id="Phobius"/>
    </source>
</evidence>
<gene>
    <name evidence="2" type="ORF">SAMN05660462_00423</name>
</gene>
<name>A0A1H3L828_9FIRM</name>
<dbReference type="EMBL" id="FNQE01000003">
    <property type="protein sequence ID" value="SDY60436.1"/>
    <property type="molecule type" value="Genomic_DNA"/>
</dbReference>
<dbReference type="Proteomes" id="UP000198625">
    <property type="component" value="Unassembled WGS sequence"/>
</dbReference>
<proteinExistence type="predicted"/>
<sequence length="233" mass="26946">MNDKEKQIINNLKALRKDYPMIYKYIKSVVIVIIILPILIWGTYFIGDCGFVLINTSLGVGDALTFYGSILAFIGTVLLGALALWQNNKANKTNERLVNLENSRENKILFEMYFSYVEEFSNIFDPIYVIGKPSESRTNLDIYNVIKSSHLKALGIKRRLLFIDKDNSSHKYLEYVMDKYNEILSVVTKTNSDSSEDTFKGIMSFIKNNSENNNKKSLEFMYYISKKLFKEDL</sequence>
<dbReference type="RefSeq" id="WP_091726569.1">
    <property type="nucleotide sequence ID" value="NZ_FNQE01000003.1"/>
</dbReference>
<keyword evidence="1" id="KW-0472">Membrane</keyword>
<keyword evidence="1" id="KW-0812">Transmembrane</keyword>
<dbReference type="OrthoDB" id="2966411at2"/>
<dbReference type="AlphaFoldDB" id="A0A1H3L828"/>
<accession>A0A1H3L828</accession>
<feature type="transmembrane region" description="Helical" evidence="1">
    <location>
        <begin position="25"/>
        <end position="46"/>
    </location>
</feature>
<keyword evidence="3" id="KW-1185">Reference proteome</keyword>
<feature type="transmembrane region" description="Helical" evidence="1">
    <location>
        <begin position="66"/>
        <end position="85"/>
    </location>
</feature>
<dbReference type="STRING" id="415015.SAMN05660462_00423"/>
<evidence type="ECO:0000313" key="2">
    <source>
        <dbReference type="EMBL" id="SDY60436.1"/>
    </source>
</evidence>
<protein>
    <submittedName>
        <fullName evidence="2">Uncharacterized protein</fullName>
    </submittedName>
</protein>
<reference evidence="2 3" key="1">
    <citation type="submission" date="2016-10" db="EMBL/GenBank/DDBJ databases">
        <authorList>
            <person name="de Groot N.N."/>
        </authorList>
    </citation>
    <scope>NUCLEOTIDE SEQUENCE [LARGE SCALE GENOMIC DNA]</scope>
    <source>
        <strain evidence="2 3">DSM 21650</strain>
    </source>
</reference>
<organism evidence="2 3">
    <name type="scientific">Proteiniborus ethanoligenes</name>
    <dbReference type="NCBI Taxonomy" id="415015"/>
    <lineage>
        <taxon>Bacteria</taxon>
        <taxon>Bacillati</taxon>
        <taxon>Bacillota</taxon>
        <taxon>Clostridia</taxon>
        <taxon>Eubacteriales</taxon>
        <taxon>Proteiniborus</taxon>
    </lineage>
</organism>